<dbReference type="PANTHER" id="PTHR40267">
    <property type="entry name" value="BLR3294 PROTEIN"/>
    <property type="match status" value="1"/>
</dbReference>
<dbReference type="RefSeq" id="WP_109526155.1">
    <property type="nucleotide sequence ID" value="NZ_JBEXKW010000061.1"/>
</dbReference>
<organism evidence="1 2">
    <name type="scientific">Nocardia aurea</name>
    <dbReference type="NCBI Taxonomy" id="2144174"/>
    <lineage>
        <taxon>Bacteria</taxon>
        <taxon>Bacillati</taxon>
        <taxon>Actinomycetota</taxon>
        <taxon>Actinomycetes</taxon>
        <taxon>Mycobacteriales</taxon>
        <taxon>Nocardiaceae</taxon>
        <taxon>Nocardia</taxon>
    </lineage>
</organism>
<dbReference type="PANTHER" id="PTHR40267:SF1">
    <property type="entry name" value="BLR3294 PROTEIN"/>
    <property type="match status" value="1"/>
</dbReference>
<dbReference type="InterPro" id="IPR053714">
    <property type="entry name" value="Iso_Racemase_Enz_sf"/>
</dbReference>
<keyword evidence="2" id="KW-1185">Reference proteome</keyword>
<dbReference type="EMBL" id="JBFAKC010000010">
    <property type="protein sequence ID" value="MEV0710470.1"/>
    <property type="molecule type" value="Genomic_DNA"/>
</dbReference>
<accession>A0ABV3FYG1</accession>
<evidence type="ECO:0000313" key="2">
    <source>
        <dbReference type="Proteomes" id="UP001551695"/>
    </source>
</evidence>
<name>A0ABV3FYG1_9NOCA</name>
<dbReference type="InterPro" id="IPR026286">
    <property type="entry name" value="MaiA/AMDase"/>
</dbReference>
<proteinExistence type="predicted"/>
<dbReference type="Pfam" id="PF17645">
    <property type="entry name" value="Amdase"/>
    <property type="match status" value="1"/>
</dbReference>
<sequence length="248" mass="26750">MTNAVGTRAVFGVIVPSTNTVVEHDYWRAGLDGVSYRAGSMYIPNPVMGDDEDFTALLGQIRGSIDTAVRDVLTAEPDRMVMGMSAETFWGGVAGNESFERRLRERTGLPVTTGASACRAALRELGCRRIAVFSPYQPIADREVARFFTEAGFEVTAITGLRCPTAQAIARVDAARIAEVVTEIDSADADAVVQVGTNLSFVAQADRLEAELGKPVIAINAATLWHALREHGFHDRIAEGAGMLLREH</sequence>
<dbReference type="PIRSF" id="PIRSF015736">
    <property type="entry name" value="MI"/>
    <property type="match status" value="1"/>
</dbReference>
<reference evidence="1 2" key="1">
    <citation type="submission" date="2024-06" db="EMBL/GenBank/DDBJ databases">
        <title>The Natural Products Discovery Center: Release of the First 8490 Sequenced Strains for Exploring Actinobacteria Biosynthetic Diversity.</title>
        <authorList>
            <person name="Kalkreuter E."/>
            <person name="Kautsar S.A."/>
            <person name="Yang D."/>
            <person name="Bader C.D."/>
            <person name="Teijaro C.N."/>
            <person name="Fluegel L."/>
            <person name="Davis C.M."/>
            <person name="Simpson J.R."/>
            <person name="Lauterbach L."/>
            <person name="Steele A.D."/>
            <person name="Gui C."/>
            <person name="Meng S."/>
            <person name="Li G."/>
            <person name="Viehrig K."/>
            <person name="Ye F."/>
            <person name="Su P."/>
            <person name="Kiefer A.F."/>
            <person name="Nichols A."/>
            <person name="Cepeda A.J."/>
            <person name="Yan W."/>
            <person name="Fan B."/>
            <person name="Jiang Y."/>
            <person name="Adhikari A."/>
            <person name="Zheng C.-J."/>
            <person name="Schuster L."/>
            <person name="Cowan T.M."/>
            <person name="Smanski M.J."/>
            <person name="Chevrette M.G."/>
            <person name="De Carvalho L.P.S."/>
            <person name="Shen B."/>
        </authorList>
    </citation>
    <scope>NUCLEOTIDE SEQUENCE [LARGE SCALE GENOMIC DNA]</scope>
    <source>
        <strain evidence="1 2">NPDC050403</strain>
    </source>
</reference>
<dbReference type="Gene3D" id="3.40.50.12500">
    <property type="match status" value="1"/>
</dbReference>
<evidence type="ECO:0000313" key="1">
    <source>
        <dbReference type="EMBL" id="MEV0710470.1"/>
    </source>
</evidence>
<dbReference type="Proteomes" id="UP001551695">
    <property type="component" value="Unassembled WGS sequence"/>
</dbReference>
<gene>
    <name evidence="1" type="ORF">AB0I48_23160</name>
</gene>
<comment type="caution">
    <text evidence="1">The sequence shown here is derived from an EMBL/GenBank/DDBJ whole genome shotgun (WGS) entry which is preliminary data.</text>
</comment>
<protein>
    <submittedName>
        <fullName evidence="1">Arylmalonate decarboxylase</fullName>
    </submittedName>
</protein>